<dbReference type="SUPFAM" id="SSF57997">
    <property type="entry name" value="Tropomyosin"/>
    <property type="match status" value="2"/>
</dbReference>
<proteinExistence type="inferred from homology"/>
<dbReference type="PRINTS" id="PR00194">
    <property type="entry name" value="TROPOMYOSIN"/>
</dbReference>
<organism evidence="6 7">
    <name type="scientific">Rotaria socialis</name>
    <dbReference type="NCBI Taxonomy" id="392032"/>
    <lineage>
        <taxon>Eukaryota</taxon>
        <taxon>Metazoa</taxon>
        <taxon>Spiralia</taxon>
        <taxon>Gnathifera</taxon>
        <taxon>Rotifera</taxon>
        <taxon>Eurotatoria</taxon>
        <taxon>Bdelloidea</taxon>
        <taxon>Philodinida</taxon>
        <taxon>Philodinidae</taxon>
        <taxon>Rotaria</taxon>
    </lineage>
</organism>
<evidence type="ECO:0000256" key="1">
    <source>
        <dbReference type="ARBA" id="ARBA00002987"/>
    </source>
</evidence>
<dbReference type="AlphaFoldDB" id="A0A821XJT8"/>
<protein>
    <recommendedName>
        <fullName evidence="8">Tropomyosin</fullName>
    </recommendedName>
</protein>
<reference evidence="6" key="1">
    <citation type="submission" date="2021-02" db="EMBL/GenBank/DDBJ databases">
        <authorList>
            <person name="Nowell W R."/>
        </authorList>
    </citation>
    <scope>NUCLEOTIDE SEQUENCE</scope>
</reference>
<evidence type="ECO:0000256" key="3">
    <source>
        <dbReference type="ARBA" id="ARBA00022737"/>
    </source>
</evidence>
<dbReference type="PANTHER" id="PTHR19269">
    <property type="entry name" value="TROPOMYOSIN"/>
    <property type="match status" value="1"/>
</dbReference>
<keyword evidence="3" id="KW-0677">Repeat</keyword>
<comment type="caution">
    <text evidence="6">The sequence shown here is derived from an EMBL/GenBank/DDBJ whole genome shotgun (WGS) entry which is preliminary data.</text>
</comment>
<evidence type="ECO:0000313" key="7">
    <source>
        <dbReference type="Proteomes" id="UP000663848"/>
    </source>
</evidence>
<dbReference type="InterPro" id="IPR000533">
    <property type="entry name" value="Tropomyosin"/>
</dbReference>
<accession>A0A821XJT8</accession>
<dbReference type="Pfam" id="PF00261">
    <property type="entry name" value="Tropomyosin"/>
    <property type="match status" value="1"/>
</dbReference>
<name>A0A821XJT8_9BILA</name>
<keyword evidence="4 5" id="KW-0175">Coiled coil</keyword>
<comment type="function">
    <text evidence="1">Tropomyosin, in association with the troponin complex, plays a central role in the calcium dependent regulation of muscle contraction.</text>
</comment>
<sequence>RTEILEVQLKEARALATESDKKYDEVARKLLIQENELEKAEDRAKRSEMKCVDLEHEVKNLHHQLKSFLARIDDAQNKEQTCEDQVRRLSQHLKDAERRSDLVFDERTNLQKSAETRAEYSTKQVQRLQREVDLLEEELQTERERCKGLQCEMERCFSDLQLL</sequence>
<evidence type="ECO:0008006" key="8">
    <source>
        <dbReference type="Google" id="ProtNLM"/>
    </source>
</evidence>
<evidence type="ECO:0000256" key="5">
    <source>
        <dbReference type="SAM" id="Coils"/>
    </source>
</evidence>
<feature type="coiled-coil region" evidence="5">
    <location>
        <begin position="23"/>
        <end position="152"/>
    </location>
</feature>
<dbReference type="Proteomes" id="UP000663848">
    <property type="component" value="Unassembled WGS sequence"/>
</dbReference>
<evidence type="ECO:0000313" key="6">
    <source>
        <dbReference type="EMBL" id="CAF4945128.1"/>
    </source>
</evidence>
<gene>
    <name evidence="6" type="ORF">QYT958_LOCUS33049</name>
</gene>
<evidence type="ECO:0000256" key="2">
    <source>
        <dbReference type="ARBA" id="ARBA00009036"/>
    </source>
</evidence>
<evidence type="ECO:0000256" key="4">
    <source>
        <dbReference type="ARBA" id="ARBA00023054"/>
    </source>
</evidence>
<dbReference type="EMBL" id="CAJOBR010022183">
    <property type="protein sequence ID" value="CAF4945128.1"/>
    <property type="molecule type" value="Genomic_DNA"/>
</dbReference>
<feature type="non-terminal residue" evidence="6">
    <location>
        <position position="163"/>
    </location>
</feature>
<comment type="similarity">
    <text evidence="2">Belongs to the tropomyosin family.</text>
</comment>
<dbReference type="Gene3D" id="1.20.5.170">
    <property type="match status" value="2"/>
</dbReference>